<sequence>MALTAKNDTAAVTENLQASGNVTDNDLVKTVGRISFGTQSVNVPRDGSDVSLTTGHGTLTINRSGQYTFLANGAASEALAVGETATLVFQYDLVILSLLGLLTVAQRNVLLTLTITGTNDQPTVTAFSNGAVTEDNASPNLSTTVSVNFSDIDTRDVLSYSQTKTSGTLGGTLSLLSSNDSGTSGNAGSVSYTYRVANSATQFLAAGQTATETFTITANDGNGGTASQVVTVTVTGTNDRPTVTSFSNGAVTEDATSPELSTIVSANFSDIDTRDVLSYSQTKTSGTLGGTLSLLSSNDSGTSGNAGSVSYTYRVANSATQFLAAGQTATETFTITANDGNGGTASQVVTVTVTGTNDRPTVTSFSNGAVTEDATSPELSTIVSANFSDIDTRDVLSYSQTKTSGTLGGTLSLLSSNDSGTSGNAGSVSYTYRV</sequence>
<proteinExistence type="predicted"/>
<dbReference type="Pfam" id="PF17803">
    <property type="entry name" value="Cadherin_4"/>
    <property type="match status" value="3"/>
</dbReference>
<organism evidence="3 4">
    <name type="scientific">Aquariibacter lacus</name>
    <dbReference type="NCBI Taxonomy" id="2801332"/>
    <lineage>
        <taxon>Bacteria</taxon>
        <taxon>Pseudomonadati</taxon>
        <taxon>Pseudomonadota</taxon>
        <taxon>Betaproteobacteria</taxon>
        <taxon>Burkholderiales</taxon>
        <taxon>Sphaerotilaceae</taxon>
        <taxon>Aquariibacter</taxon>
    </lineage>
</organism>
<feature type="domain" description="RapA2 cadherin-like" evidence="2">
    <location>
        <begin position="111"/>
        <end position="177"/>
    </location>
</feature>
<protein>
    <submittedName>
        <fullName evidence="3">VCBS domain-containing protein</fullName>
    </submittedName>
</protein>
<keyword evidence="4" id="KW-1185">Reference proteome</keyword>
<feature type="domain" description="RapA2 cadherin-like" evidence="2">
    <location>
        <begin position="348"/>
        <end position="415"/>
    </location>
</feature>
<dbReference type="InterPro" id="IPR040853">
    <property type="entry name" value="RapA2_cadherin-like"/>
</dbReference>
<feature type="non-terminal residue" evidence="3">
    <location>
        <position position="434"/>
    </location>
</feature>
<feature type="compositionally biased region" description="Polar residues" evidence="1">
    <location>
        <begin position="424"/>
        <end position="434"/>
    </location>
</feature>
<dbReference type="NCBIfam" id="TIGR01965">
    <property type="entry name" value="VCBS_repeat"/>
    <property type="match status" value="3"/>
</dbReference>
<dbReference type="EMBL" id="JAERRA010000001">
    <property type="protein sequence ID" value="MBL0720272.1"/>
    <property type="molecule type" value="Genomic_DNA"/>
</dbReference>
<evidence type="ECO:0000259" key="2">
    <source>
        <dbReference type="Pfam" id="PF17803"/>
    </source>
</evidence>
<dbReference type="Proteomes" id="UP000643207">
    <property type="component" value="Unassembled WGS sequence"/>
</dbReference>
<evidence type="ECO:0000313" key="3">
    <source>
        <dbReference type="EMBL" id="MBL0720272.1"/>
    </source>
</evidence>
<accession>A0A9X1BNP6</accession>
<evidence type="ECO:0000256" key="1">
    <source>
        <dbReference type="SAM" id="MobiDB-lite"/>
    </source>
</evidence>
<gene>
    <name evidence="3" type="ORF">JI742_10260</name>
</gene>
<dbReference type="RefSeq" id="WP_201826199.1">
    <property type="nucleotide sequence ID" value="NZ_JAERRA010000001.1"/>
</dbReference>
<evidence type="ECO:0000313" key="4">
    <source>
        <dbReference type="Proteomes" id="UP000643207"/>
    </source>
</evidence>
<dbReference type="AlphaFoldDB" id="A0A9X1BNP6"/>
<feature type="region of interest" description="Disordered" evidence="1">
    <location>
        <begin position="415"/>
        <end position="434"/>
    </location>
</feature>
<feature type="domain" description="RapA2 cadherin-like" evidence="2">
    <location>
        <begin position="229"/>
        <end position="296"/>
    </location>
</feature>
<reference evidence="3 4" key="1">
    <citation type="submission" date="2021-01" db="EMBL/GenBank/DDBJ databases">
        <title>Piscinibacter sp. Jin2 Genome sequencing and assembly.</title>
        <authorList>
            <person name="Kim I."/>
        </authorList>
    </citation>
    <scope>NUCLEOTIDE SEQUENCE [LARGE SCALE GENOMIC DNA]</scope>
    <source>
        <strain evidence="3 4">Jin2</strain>
    </source>
</reference>
<comment type="caution">
    <text evidence="3">The sequence shown here is derived from an EMBL/GenBank/DDBJ whole genome shotgun (WGS) entry which is preliminary data.</text>
</comment>
<name>A0A9X1BNP6_9BURK</name>
<dbReference type="InterPro" id="IPR010221">
    <property type="entry name" value="VCBS_dom"/>
</dbReference>